<sequence length="527" mass="57828">MGSAYSTIASDVIARYQRLQGKRVRFVVGTDEHGEKIAEAAAARGLPPQAHCDQVVEQYKELWQALDISYDTFIRTTDEVHARVVGEMMSRVWDRDVYRSEYRGWYCVGCEEYKDELELEPGHACPIHRKPCELREEDNYFFALSKYQAALEDYLAKDNAAFVQPASDRNEVLSWVKSGLRDFSISRANVKWGIPVPQDGAQTVYVWFDALVGYLTALLQLRGPEKATLADLKASGWPASVHVIGKDILRFHAVYWPAMLMAAGLPPPRRVFGHGFLTKDGLKMGKSLGNVLDPQALVGAYGPDAVRFFFMREIAFGSDGDFSEGRFQDTINASLANGLGNLLNRTLTMLWKNAPAEPGQPLCLARGAAQVPGATRLAGAAERAAQAAQTAYEDLCLHQACEAAVGLIADANLLLSELQPWHTFKKARQTRGGGSEEEKAAAIDALVAVLETIRIAAVLLHPVVPRLAARVLEQLGLDASGLRWSDAAWGGLAAGQELRRPEPVFSRIQRDFVTEPARGGAHNRAAA</sequence>
<dbReference type="InterPro" id="IPR033911">
    <property type="entry name" value="MetRS_core"/>
</dbReference>
<dbReference type="EMBL" id="JASFZW010000003">
    <property type="protein sequence ID" value="KAK2078988.1"/>
    <property type="molecule type" value="Genomic_DNA"/>
</dbReference>
<dbReference type="GO" id="GO:0006431">
    <property type="term" value="P:methionyl-tRNA aminoacylation"/>
    <property type="evidence" value="ECO:0007669"/>
    <property type="project" value="InterPro"/>
</dbReference>
<dbReference type="GO" id="GO:0005524">
    <property type="term" value="F:ATP binding"/>
    <property type="evidence" value="ECO:0007669"/>
    <property type="project" value="UniProtKB-KW"/>
</dbReference>
<keyword evidence="4 8" id="KW-0067">ATP-binding</keyword>
<dbReference type="Gene3D" id="2.170.220.10">
    <property type="match status" value="1"/>
</dbReference>
<evidence type="ECO:0000256" key="8">
    <source>
        <dbReference type="RuleBase" id="RU363039"/>
    </source>
</evidence>
<comment type="similarity">
    <text evidence="8">Belongs to the class-I aminoacyl-tRNA synthetase family.</text>
</comment>
<gene>
    <name evidence="11" type="ORF">QBZ16_002678</name>
</gene>
<protein>
    <recommendedName>
        <fullName evidence="1">methionine--tRNA ligase</fullName>
        <ecNumber evidence="1">6.1.1.10</ecNumber>
    </recommendedName>
</protein>
<dbReference type="GO" id="GO:0009570">
    <property type="term" value="C:chloroplast stroma"/>
    <property type="evidence" value="ECO:0007669"/>
    <property type="project" value="TreeGrafter"/>
</dbReference>
<dbReference type="InterPro" id="IPR014758">
    <property type="entry name" value="Met-tRNA_synth"/>
</dbReference>
<evidence type="ECO:0000256" key="4">
    <source>
        <dbReference type="ARBA" id="ARBA00022840"/>
    </source>
</evidence>
<dbReference type="InterPro" id="IPR015413">
    <property type="entry name" value="Methionyl/Leucyl_tRNA_Synth"/>
</dbReference>
<dbReference type="InterPro" id="IPR041872">
    <property type="entry name" value="Anticodon_Met"/>
</dbReference>
<dbReference type="InterPro" id="IPR023457">
    <property type="entry name" value="Met-tRNA_synth_2"/>
</dbReference>
<dbReference type="Proteomes" id="UP001255856">
    <property type="component" value="Unassembled WGS sequence"/>
</dbReference>
<dbReference type="PRINTS" id="PR01041">
    <property type="entry name" value="TRNASYNTHMET"/>
</dbReference>
<evidence type="ECO:0000256" key="5">
    <source>
        <dbReference type="ARBA" id="ARBA00022917"/>
    </source>
</evidence>
<dbReference type="SUPFAM" id="SSF52374">
    <property type="entry name" value="Nucleotidylyl transferase"/>
    <property type="match status" value="1"/>
</dbReference>
<feature type="domain" description="Methionyl/Leucyl tRNA synthetase" evidence="9">
    <location>
        <begin position="124"/>
        <end position="347"/>
    </location>
</feature>
<keyword evidence="2 8" id="KW-0436">Ligase</keyword>
<keyword evidence="12" id="KW-1185">Reference proteome</keyword>
<comment type="catalytic activity">
    <reaction evidence="7">
        <text>tRNA(Met) + L-methionine + ATP = L-methionyl-tRNA(Met) + AMP + diphosphate</text>
        <dbReference type="Rhea" id="RHEA:13481"/>
        <dbReference type="Rhea" id="RHEA-COMP:9667"/>
        <dbReference type="Rhea" id="RHEA-COMP:9698"/>
        <dbReference type="ChEBI" id="CHEBI:30616"/>
        <dbReference type="ChEBI" id="CHEBI:33019"/>
        <dbReference type="ChEBI" id="CHEBI:57844"/>
        <dbReference type="ChEBI" id="CHEBI:78442"/>
        <dbReference type="ChEBI" id="CHEBI:78530"/>
        <dbReference type="ChEBI" id="CHEBI:456215"/>
        <dbReference type="EC" id="6.1.1.10"/>
    </reaction>
</comment>
<organism evidence="11 12">
    <name type="scientific">Prototheca wickerhamii</name>
    <dbReference type="NCBI Taxonomy" id="3111"/>
    <lineage>
        <taxon>Eukaryota</taxon>
        <taxon>Viridiplantae</taxon>
        <taxon>Chlorophyta</taxon>
        <taxon>core chlorophytes</taxon>
        <taxon>Trebouxiophyceae</taxon>
        <taxon>Chlorellales</taxon>
        <taxon>Chlorellaceae</taxon>
        <taxon>Prototheca</taxon>
    </lineage>
</organism>
<dbReference type="Pfam" id="PF09334">
    <property type="entry name" value="tRNA-synt_1g"/>
    <property type="match status" value="2"/>
</dbReference>
<dbReference type="InterPro" id="IPR014729">
    <property type="entry name" value="Rossmann-like_a/b/a_fold"/>
</dbReference>
<evidence type="ECO:0000313" key="11">
    <source>
        <dbReference type="EMBL" id="KAK2078988.1"/>
    </source>
</evidence>
<evidence type="ECO:0000256" key="1">
    <source>
        <dbReference type="ARBA" id="ARBA00012838"/>
    </source>
</evidence>
<proteinExistence type="inferred from homology"/>
<dbReference type="FunFam" id="2.170.220.10:FF:000001">
    <property type="entry name" value="methionine--tRNA ligase, mitochondrial"/>
    <property type="match status" value="1"/>
</dbReference>
<name>A0AAD9IJZ7_PROWI</name>
<feature type="domain" description="Methionyl/Leucyl tRNA synthetase" evidence="9">
    <location>
        <begin position="1"/>
        <end position="120"/>
    </location>
</feature>
<dbReference type="CDD" id="cd00814">
    <property type="entry name" value="MetRS_core"/>
    <property type="match status" value="1"/>
</dbReference>
<dbReference type="Gene3D" id="1.10.730.10">
    <property type="entry name" value="Isoleucyl-tRNA Synthetase, Domain 1"/>
    <property type="match status" value="1"/>
</dbReference>
<dbReference type="GO" id="GO:0004825">
    <property type="term" value="F:methionine-tRNA ligase activity"/>
    <property type="evidence" value="ECO:0007669"/>
    <property type="project" value="UniProtKB-EC"/>
</dbReference>
<evidence type="ECO:0000313" key="12">
    <source>
        <dbReference type="Proteomes" id="UP001255856"/>
    </source>
</evidence>
<dbReference type="AlphaFoldDB" id="A0AAD9IJZ7"/>
<evidence type="ECO:0000256" key="2">
    <source>
        <dbReference type="ARBA" id="ARBA00022598"/>
    </source>
</evidence>
<feature type="domain" description="Methionyl-tRNA synthetase anticodon-binding" evidence="10">
    <location>
        <begin position="375"/>
        <end position="511"/>
    </location>
</feature>
<accession>A0AAD9IJZ7</accession>
<dbReference type="PANTHER" id="PTHR43326:SF1">
    <property type="entry name" value="METHIONINE--TRNA LIGASE, MITOCHONDRIAL"/>
    <property type="match status" value="1"/>
</dbReference>
<keyword evidence="5 8" id="KW-0648">Protein biosynthesis</keyword>
<evidence type="ECO:0000256" key="3">
    <source>
        <dbReference type="ARBA" id="ARBA00022741"/>
    </source>
</evidence>
<dbReference type="Gene3D" id="3.40.50.620">
    <property type="entry name" value="HUPs"/>
    <property type="match status" value="1"/>
</dbReference>
<dbReference type="NCBIfam" id="TIGR00398">
    <property type="entry name" value="metG"/>
    <property type="match status" value="1"/>
</dbReference>
<evidence type="ECO:0000256" key="7">
    <source>
        <dbReference type="ARBA" id="ARBA00047364"/>
    </source>
</evidence>
<evidence type="ECO:0000259" key="9">
    <source>
        <dbReference type="Pfam" id="PF09334"/>
    </source>
</evidence>
<dbReference type="Pfam" id="PF19303">
    <property type="entry name" value="Anticodon_3"/>
    <property type="match status" value="1"/>
</dbReference>
<dbReference type="SUPFAM" id="SSF47323">
    <property type="entry name" value="Anticodon-binding domain of a subclass of class I aminoacyl-tRNA synthetases"/>
    <property type="match status" value="1"/>
</dbReference>
<comment type="caution">
    <text evidence="11">The sequence shown here is derived from an EMBL/GenBank/DDBJ whole genome shotgun (WGS) entry which is preliminary data.</text>
</comment>
<keyword evidence="3 8" id="KW-0547">Nucleotide-binding</keyword>
<evidence type="ECO:0000256" key="6">
    <source>
        <dbReference type="ARBA" id="ARBA00023146"/>
    </source>
</evidence>
<dbReference type="GO" id="GO:0005739">
    <property type="term" value="C:mitochondrion"/>
    <property type="evidence" value="ECO:0007669"/>
    <property type="project" value="TreeGrafter"/>
</dbReference>
<dbReference type="PANTHER" id="PTHR43326">
    <property type="entry name" value="METHIONYL-TRNA SYNTHETASE"/>
    <property type="match status" value="1"/>
</dbReference>
<dbReference type="InterPro" id="IPR009080">
    <property type="entry name" value="tRNAsynth_Ia_anticodon-bd"/>
</dbReference>
<dbReference type="EC" id="6.1.1.10" evidence="1"/>
<reference evidence="11" key="1">
    <citation type="submission" date="2021-01" db="EMBL/GenBank/DDBJ databases">
        <authorList>
            <person name="Eckstrom K.M.E."/>
        </authorList>
    </citation>
    <scope>NUCLEOTIDE SEQUENCE</scope>
    <source>
        <strain evidence="11">UVCC 0001</strain>
    </source>
</reference>
<evidence type="ECO:0000259" key="10">
    <source>
        <dbReference type="Pfam" id="PF19303"/>
    </source>
</evidence>
<keyword evidence="6 8" id="KW-0030">Aminoacyl-tRNA synthetase</keyword>